<sequence length="168" mass="16678">MNLRSQAGLGILVSCLASAAMAGPAAAVQAPVNVPLEGLESVSPALNAPTLSTGVPLPMPGAPTEFHEGMAQAVPGAALPRLPVSTELPRTVIEAPAPDTVDEVQPGRAQLTSPGSDMDLLTPGAQVVAPLTGPRAEHLGLPGYAPPKAGLAAPDVQGTLDSNLGLVP</sequence>
<dbReference type="AlphaFoldDB" id="A0A918HDI6"/>
<comment type="caution">
    <text evidence="2">The sequence shown here is derived from an EMBL/GenBank/DDBJ whole genome shotgun (WGS) entry which is preliminary data.</text>
</comment>
<keyword evidence="3" id="KW-1185">Reference proteome</keyword>
<evidence type="ECO:0000313" key="3">
    <source>
        <dbReference type="Proteomes" id="UP000619486"/>
    </source>
</evidence>
<feature type="chain" id="PRO_5038579355" description="Secreted protein" evidence="1">
    <location>
        <begin position="23"/>
        <end position="168"/>
    </location>
</feature>
<keyword evidence="1" id="KW-0732">Signal</keyword>
<dbReference type="EMBL" id="BMQQ01000025">
    <property type="protein sequence ID" value="GGT52822.1"/>
    <property type="molecule type" value="Genomic_DNA"/>
</dbReference>
<protein>
    <recommendedName>
        <fullName evidence="4">Secreted protein</fullName>
    </recommendedName>
</protein>
<feature type="signal peptide" evidence="1">
    <location>
        <begin position="1"/>
        <end position="22"/>
    </location>
</feature>
<reference evidence="2" key="2">
    <citation type="submission" date="2020-09" db="EMBL/GenBank/DDBJ databases">
        <authorList>
            <person name="Sun Q."/>
            <person name="Ohkuma M."/>
        </authorList>
    </citation>
    <scope>NUCLEOTIDE SEQUENCE</scope>
    <source>
        <strain evidence="2">JCM 3172</strain>
    </source>
</reference>
<name>A0A918HDI6_9ACTN</name>
<accession>A0A918HDI6</accession>
<proteinExistence type="predicted"/>
<organism evidence="2 3">
    <name type="scientific">Streptomyces purpureus</name>
    <dbReference type="NCBI Taxonomy" id="1951"/>
    <lineage>
        <taxon>Bacteria</taxon>
        <taxon>Bacillati</taxon>
        <taxon>Actinomycetota</taxon>
        <taxon>Actinomycetes</taxon>
        <taxon>Kitasatosporales</taxon>
        <taxon>Streptomycetaceae</taxon>
        <taxon>Streptomyces</taxon>
    </lineage>
</organism>
<reference evidence="2" key="1">
    <citation type="journal article" date="2014" name="Int. J. Syst. Evol. Microbiol.">
        <title>Complete genome sequence of Corynebacterium casei LMG S-19264T (=DSM 44701T), isolated from a smear-ripened cheese.</title>
        <authorList>
            <consortium name="US DOE Joint Genome Institute (JGI-PGF)"/>
            <person name="Walter F."/>
            <person name="Albersmeier A."/>
            <person name="Kalinowski J."/>
            <person name="Ruckert C."/>
        </authorList>
    </citation>
    <scope>NUCLEOTIDE SEQUENCE</scope>
    <source>
        <strain evidence="2">JCM 3172</strain>
    </source>
</reference>
<gene>
    <name evidence="2" type="ORF">GCM10014713_53470</name>
</gene>
<evidence type="ECO:0000256" key="1">
    <source>
        <dbReference type="SAM" id="SignalP"/>
    </source>
</evidence>
<dbReference type="PROSITE" id="PS51257">
    <property type="entry name" value="PROKAR_LIPOPROTEIN"/>
    <property type="match status" value="1"/>
</dbReference>
<evidence type="ECO:0008006" key="4">
    <source>
        <dbReference type="Google" id="ProtNLM"/>
    </source>
</evidence>
<evidence type="ECO:0000313" key="2">
    <source>
        <dbReference type="EMBL" id="GGT52822.1"/>
    </source>
</evidence>
<dbReference type="Proteomes" id="UP000619486">
    <property type="component" value="Unassembled WGS sequence"/>
</dbReference>